<comment type="similarity">
    <text evidence="2">Belongs to the monovalent cation:proton antiporter 2 (CPA2) transporter (TC 2.A.37) family.</text>
</comment>
<feature type="transmembrane region" description="Helical" evidence="11">
    <location>
        <begin position="291"/>
        <end position="312"/>
    </location>
</feature>
<keyword evidence="14" id="KW-1185">Reference proteome</keyword>
<comment type="caution">
    <text evidence="13">The sequence shown here is derived from an EMBL/GenBank/DDBJ whole genome shotgun (WGS) entry which is preliminary data.</text>
</comment>
<evidence type="ECO:0000256" key="9">
    <source>
        <dbReference type="ARBA" id="ARBA00023065"/>
    </source>
</evidence>
<feature type="transmembrane region" description="Helical" evidence="11">
    <location>
        <begin position="111"/>
        <end position="131"/>
    </location>
</feature>
<evidence type="ECO:0000256" key="5">
    <source>
        <dbReference type="ARBA" id="ARBA00022538"/>
    </source>
</evidence>
<keyword evidence="6 11" id="KW-0812">Transmembrane</keyword>
<comment type="subcellular location">
    <subcellularLocation>
        <location evidence="1">Endomembrane system</location>
        <topology evidence="1">Multi-pass membrane protein</topology>
    </subcellularLocation>
</comment>
<dbReference type="EMBL" id="JABEPP010000003">
    <property type="protein sequence ID" value="NNM73024.1"/>
    <property type="molecule type" value="Genomic_DNA"/>
</dbReference>
<dbReference type="FunFam" id="3.40.50.720:FF:000036">
    <property type="entry name" value="Glutathione-regulated potassium-efflux system protein KefB"/>
    <property type="match status" value="1"/>
</dbReference>
<evidence type="ECO:0000256" key="10">
    <source>
        <dbReference type="ARBA" id="ARBA00023136"/>
    </source>
</evidence>
<feature type="transmembrane region" description="Helical" evidence="11">
    <location>
        <begin position="82"/>
        <end position="105"/>
    </location>
</feature>
<dbReference type="GO" id="GO:0012505">
    <property type="term" value="C:endomembrane system"/>
    <property type="evidence" value="ECO:0007669"/>
    <property type="project" value="UniProtKB-SubCell"/>
</dbReference>
<evidence type="ECO:0000256" key="1">
    <source>
        <dbReference type="ARBA" id="ARBA00004127"/>
    </source>
</evidence>
<feature type="transmembrane region" description="Helical" evidence="11">
    <location>
        <begin position="218"/>
        <end position="245"/>
    </location>
</feature>
<dbReference type="Pfam" id="PF00999">
    <property type="entry name" value="Na_H_Exchanger"/>
    <property type="match status" value="1"/>
</dbReference>
<feature type="transmembrane region" description="Helical" evidence="11">
    <location>
        <begin position="265"/>
        <end position="284"/>
    </location>
</feature>
<evidence type="ECO:0000256" key="8">
    <source>
        <dbReference type="ARBA" id="ARBA00022989"/>
    </source>
</evidence>
<dbReference type="InterPro" id="IPR006153">
    <property type="entry name" value="Cation/H_exchanger_TM"/>
</dbReference>
<dbReference type="SUPFAM" id="SSF51735">
    <property type="entry name" value="NAD(P)-binding Rossmann-fold domains"/>
    <property type="match status" value="1"/>
</dbReference>
<dbReference type="InterPro" id="IPR036291">
    <property type="entry name" value="NAD(P)-bd_dom_sf"/>
</dbReference>
<dbReference type="Gene3D" id="3.40.50.720">
    <property type="entry name" value="NAD(P)-binding Rossmann-like Domain"/>
    <property type="match status" value="1"/>
</dbReference>
<dbReference type="PANTHER" id="PTHR46157:SF4">
    <property type="entry name" value="K(+) EFFLUX ANTIPORTER 3, CHLOROPLASTIC"/>
    <property type="match status" value="1"/>
</dbReference>
<evidence type="ECO:0000313" key="13">
    <source>
        <dbReference type="EMBL" id="NNM73024.1"/>
    </source>
</evidence>
<evidence type="ECO:0000256" key="3">
    <source>
        <dbReference type="ARBA" id="ARBA00022448"/>
    </source>
</evidence>
<keyword evidence="10 11" id="KW-0472">Membrane</keyword>
<dbReference type="InterPro" id="IPR038770">
    <property type="entry name" value="Na+/solute_symporter_sf"/>
</dbReference>
<protein>
    <submittedName>
        <fullName evidence="13">Glutathione-regulated potassium-efflux system protein KefB</fullName>
    </submittedName>
</protein>
<dbReference type="Gene3D" id="1.20.1530.20">
    <property type="match status" value="1"/>
</dbReference>
<evidence type="ECO:0000313" key="14">
    <source>
        <dbReference type="Proteomes" id="UP000564885"/>
    </source>
</evidence>
<keyword evidence="7" id="KW-0630">Potassium</keyword>
<dbReference type="GO" id="GO:0005886">
    <property type="term" value="C:plasma membrane"/>
    <property type="evidence" value="ECO:0007669"/>
    <property type="project" value="TreeGrafter"/>
</dbReference>
<proteinExistence type="inferred from homology"/>
<keyword evidence="3" id="KW-0813">Transport</keyword>
<accession>A0A849I5Q3</accession>
<dbReference type="RefSeq" id="WP_171218525.1">
    <property type="nucleotide sequence ID" value="NZ_JABEPP010000003.1"/>
</dbReference>
<dbReference type="Proteomes" id="UP000564885">
    <property type="component" value="Unassembled WGS sequence"/>
</dbReference>
<feature type="transmembrane region" description="Helical" evidence="11">
    <location>
        <begin position="178"/>
        <end position="197"/>
    </location>
</feature>
<evidence type="ECO:0000256" key="7">
    <source>
        <dbReference type="ARBA" id="ARBA00022958"/>
    </source>
</evidence>
<reference evidence="13 14" key="1">
    <citation type="submission" date="2020-04" db="EMBL/GenBank/DDBJ databases">
        <title>Enterovirga sp. isolate from soil.</title>
        <authorList>
            <person name="Chea S."/>
            <person name="Kim D.-U."/>
        </authorList>
    </citation>
    <scope>NUCLEOTIDE SEQUENCE [LARGE SCALE GENOMIC DNA]</scope>
    <source>
        <strain evidence="13 14">DB1703</strain>
    </source>
</reference>
<evidence type="ECO:0000256" key="6">
    <source>
        <dbReference type="ARBA" id="ARBA00022692"/>
    </source>
</evidence>
<dbReference type="InterPro" id="IPR004771">
    <property type="entry name" value="K/H_exchanger"/>
</dbReference>
<organism evidence="13 14">
    <name type="scientific">Enterovirga aerilata</name>
    <dbReference type="NCBI Taxonomy" id="2730920"/>
    <lineage>
        <taxon>Bacteria</taxon>
        <taxon>Pseudomonadati</taxon>
        <taxon>Pseudomonadota</taxon>
        <taxon>Alphaproteobacteria</taxon>
        <taxon>Hyphomicrobiales</taxon>
        <taxon>Methylobacteriaceae</taxon>
        <taxon>Enterovirga</taxon>
    </lineage>
</organism>
<sequence length="596" mass="63160">MLETLVTLLAGAVLLVPLTRRAGFGSILGYLVAGAVIGPAGLRLVTDVETIRQVSELGIVMLLFLIGLELRPRRLWVMRRSVFGLGTAQVGLSAAALALPLALIGLSWTSAIVLGAGLALSSTAIVLPMLAERELLGLASGRDSFAVLLFQDLAFIPLIALVPLLAGQSLPDHLPWLSVAKAVAGVALILVGGSFLVPQLFRVIGGARTPEVFTAASLLTVAGAGAIAHAVGLSTSLGAFLAGVLLSDSEYRHELEADIKPFEGLLLGFFFISVGMSANLGLAVAEPGRILLGLIGLIAIKAAVCFMIGRLSGQPAATSVRFALALPQGSEFSFVLSGVAVAAGALSEAAADEANLVAALSMAATPLIFALSERFVVPRLTRPPEPVYDAMRDEGAPVIICGFGRMGQIVGRVLRMRGIPFVALEKDSEQVEVLRRFGSKVYFGDPARPDLLRAAGAANSRLLVNCLADIEENLALVDAVQRNFPNLQIVSRARNRRHAHLLIDRGVKVFVRETFHSSLRLTEHALTALGVSQAEARRAVEIFRQHDEQTLIETHPFYDDEQQVIQSAKQAAAELTRIFEADQERGAGAKAERSAV</sequence>
<keyword evidence="9" id="KW-0406">Ion transport</keyword>
<dbReference type="GO" id="GO:0006813">
    <property type="term" value="P:potassium ion transport"/>
    <property type="evidence" value="ECO:0007669"/>
    <property type="project" value="UniProtKB-KW"/>
</dbReference>
<evidence type="ECO:0000256" key="11">
    <source>
        <dbReference type="SAM" id="Phobius"/>
    </source>
</evidence>
<keyword evidence="8 11" id="KW-1133">Transmembrane helix</keyword>
<gene>
    <name evidence="13" type="ORF">HJG44_11605</name>
</gene>
<dbReference type="GO" id="GO:0008324">
    <property type="term" value="F:monoatomic cation transmembrane transporter activity"/>
    <property type="evidence" value="ECO:0007669"/>
    <property type="project" value="InterPro"/>
</dbReference>
<dbReference type="NCBIfam" id="TIGR00932">
    <property type="entry name" value="2a37"/>
    <property type="match status" value="1"/>
</dbReference>
<dbReference type="Pfam" id="PF02254">
    <property type="entry name" value="TrkA_N"/>
    <property type="match status" value="1"/>
</dbReference>
<dbReference type="PROSITE" id="PS51201">
    <property type="entry name" value="RCK_N"/>
    <property type="match status" value="1"/>
</dbReference>
<dbReference type="InterPro" id="IPR003148">
    <property type="entry name" value="RCK_N"/>
</dbReference>
<keyword evidence="5" id="KW-0633">Potassium transport</keyword>
<evidence type="ECO:0000256" key="2">
    <source>
        <dbReference type="ARBA" id="ARBA00005551"/>
    </source>
</evidence>
<keyword evidence="4" id="KW-0050">Antiport</keyword>
<evidence type="ECO:0000259" key="12">
    <source>
        <dbReference type="PROSITE" id="PS51201"/>
    </source>
</evidence>
<dbReference type="GO" id="GO:1902600">
    <property type="term" value="P:proton transmembrane transport"/>
    <property type="evidence" value="ECO:0007669"/>
    <property type="project" value="InterPro"/>
</dbReference>
<dbReference type="GO" id="GO:0015297">
    <property type="term" value="F:antiporter activity"/>
    <property type="evidence" value="ECO:0007669"/>
    <property type="project" value="UniProtKB-KW"/>
</dbReference>
<name>A0A849I5Q3_9HYPH</name>
<feature type="transmembrane region" description="Helical" evidence="11">
    <location>
        <begin position="143"/>
        <end position="166"/>
    </location>
</feature>
<evidence type="ECO:0000256" key="4">
    <source>
        <dbReference type="ARBA" id="ARBA00022449"/>
    </source>
</evidence>
<dbReference type="AlphaFoldDB" id="A0A849I5Q3"/>
<dbReference type="PANTHER" id="PTHR46157">
    <property type="entry name" value="K(+) EFFLUX ANTIPORTER 3, CHLOROPLASTIC"/>
    <property type="match status" value="1"/>
</dbReference>
<feature type="domain" description="RCK N-terminal" evidence="12">
    <location>
        <begin position="395"/>
        <end position="513"/>
    </location>
</feature>